<evidence type="ECO:0000256" key="5">
    <source>
        <dbReference type="ARBA" id="ARBA00023136"/>
    </source>
</evidence>
<dbReference type="GO" id="GO:0016020">
    <property type="term" value="C:membrane"/>
    <property type="evidence" value="ECO:0007669"/>
    <property type="project" value="UniProtKB-SubCell"/>
</dbReference>
<comment type="similarity">
    <text evidence="2">Belongs to the major facilitator superfamily. Proton-dependent oligopeptide transporter (POT/PTR) (TC 2.A.17) family.</text>
</comment>
<evidence type="ECO:0000256" key="1">
    <source>
        <dbReference type="ARBA" id="ARBA00004141"/>
    </source>
</evidence>
<comment type="subcellular location">
    <subcellularLocation>
        <location evidence="1">Membrane</location>
        <topology evidence="1">Multi-pass membrane protein</topology>
    </subcellularLocation>
</comment>
<dbReference type="InterPro" id="IPR000109">
    <property type="entry name" value="POT_fam"/>
</dbReference>
<dbReference type="Gene3D" id="1.20.1250.20">
    <property type="entry name" value="MFS general substrate transporter like domains"/>
    <property type="match status" value="1"/>
</dbReference>
<feature type="transmembrane region" description="Helical" evidence="7">
    <location>
        <begin position="112"/>
        <end position="135"/>
    </location>
</feature>
<evidence type="ECO:0000313" key="8">
    <source>
        <dbReference type="EMBL" id="KZV45205.1"/>
    </source>
</evidence>
<sequence length="483" mass="53532">MGFVVLAVQAHYTQLRPFPCKDVAPSATSHCESATRSQEAILFTGLYLVALGTGGIKAALPSLGADQFDEQDSRESTSLSSFFNWLMFSITFGAILGVTFVVWISSNLGWDWAFGVCAVAVTMGLLFLSMGLSIYQKYLPKGSPLVRILQVFVAAMRKWRLPVPDMATELHEVHDKELQNEILQRTDQFKCLDHAAIVTPEDGPVLSAYSGSWKLCTVTQIEETKILVRMLPIILSTVFMNTCLAQLQTFSIQQSTTMNRKIGSFEVPGPSVPVIPLLFMFILLPIYDRIFIPIARKFTGIPTGITKLQRVGVGLVLSAISMAVSGLIETRRKNVAIEHGMVDSPGPLPVSVFWLGIQYAIFGMADMFTLAGMLDFFYAESSSGMKSLSTAISWCSLAFGYYTSTVVVSVVNKVSKGWLESNNLNRDRLEYFYWLLSGVSVLNFGLYLVCARWYKYKIVQDQKSRLDHIQDSIDVSVGKNSTP</sequence>
<proteinExistence type="inferred from homology"/>
<keyword evidence="3 7" id="KW-0812">Transmembrane</keyword>
<evidence type="ECO:0000256" key="3">
    <source>
        <dbReference type="ARBA" id="ARBA00022692"/>
    </source>
</evidence>
<dbReference type="GO" id="GO:0022857">
    <property type="term" value="F:transmembrane transporter activity"/>
    <property type="evidence" value="ECO:0007669"/>
    <property type="project" value="InterPro"/>
</dbReference>
<dbReference type="SUPFAM" id="SSF103473">
    <property type="entry name" value="MFS general substrate transporter"/>
    <property type="match status" value="1"/>
</dbReference>
<feature type="transmembrane region" description="Helical" evidence="7">
    <location>
        <begin position="391"/>
        <end position="411"/>
    </location>
</feature>
<feature type="transmembrane region" description="Helical" evidence="7">
    <location>
        <begin position="308"/>
        <end position="328"/>
    </location>
</feature>
<dbReference type="Proteomes" id="UP000250235">
    <property type="component" value="Unassembled WGS sequence"/>
</dbReference>
<evidence type="ECO:0000256" key="4">
    <source>
        <dbReference type="ARBA" id="ARBA00022989"/>
    </source>
</evidence>
<evidence type="ECO:0000313" key="9">
    <source>
        <dbReference type="Proteomes" id="UP000250235"/>
    </source>
</evidence>
<protein>
    <submittedName>
        <fullName evidence="8">Major facilitator superfamily protein</fullName>
    </submittedName>
</protein>
<accession>A0A2Z7CEU3</accession>
<feature type="transmembrane region" description="Helical" evidence="7">
    <location>
        <begin position="267"/>
        <end position="287"/>
    </location>
</feature>
<keyword evidence="5 7" id="KW-0472">Membrane</keyword>
<keyword evidence="9" id="KW-1185">Reference proteome</keyword>
<evidence type="ECO:0000256" key="6">
    <source>
        <dbReference type="ARBA" id="ARBA00044504"/>
    </source>
</evidence>
<organism evidence="8 9">
    <name type="scientific">Dorcoceras hygrometricum</name>
    <dbReference type="NCBI Taxonomy" id="472368"/>
    <lineage>
        <taxon>Eukaryota</taxon>
        <taxon>Viridiplantae</taxon>
        <taxon>Streptophyta</taxon>
        <taxon>Embryophyta</taxon>
        <taxon>Tracheophyta</taxon>
        <taxon>Spermatophyta</taxon>
        <taxon>Magnoliopsida</taxon>
        <taxon>eudicotyledons</taxon>
        <taxon>Gunneridae</taxon>
        <taxon>Pentapetalae</taxon>
        <taxon>asterids</taxon>
        <taxon>lamiids</taxon>
        <taxon>Lamiales</taxon>
        <taxon>Gesneriaceae</taxon>
        <taxon>Didymocarpoideae</taxon>
        <taxon>Trichosporeae</taxon>
        <taxon>Loxocarpinae</taxon>
        <taxon>Dorcoceras</taxon>
    </lineage>
</organism>
<dbReference type="AlphaFoldDB" id="A0A2Z7CEU3"/>
<dbReference type="PANTHER" id="PTHR11654">
    <property type="entry name" value="OLIGOPEPTIDE TRANSPORTER-RELATED"/>
    <property type="match status" value="1"/>
</dbReference>
<dbReference type="InterPro" id="IPR036259">
    <property type="entry name" value="MFS_trans_sf"/>
</dbReference>
<evidence type="ECO:0000256" key="2">
    <source>
        <dbReference type="ARBA" id="ARBA00005982"/>
    </source>
</evidence>
<feature type="transmembrane region" description="Helical" evidence="7">
    <location>
        <begin position="348"/>
        <end position="379"/>
    </location>
</feature>
<evidence type="ECO:0000256" key="7">
    <source>
        <dbReference type="SAM" id="Phobius"/>
    </source>
</evidence>
<comment type="similarity">
    <text evidence="6">Belongs to the major facilitator superfamily. Phosphate:H(+) symporter (TC 2.A.1.9) family.</text>
</comment>
<reference evidence="8 9" key="1">
    <citation type="journal article" date="2015" name="Proc. Natl. Acad. Sci. U.S.A.">
        <title>The resurrection genome of Boea hygrometrica: A blueprint for survival of dehydration.</title>
        <authorList>
            <person name="Xiao L."/>
            <person name="Yang G."/>
            <person name="Zhang L."/>
            <person name="Yang X."/>
            <person name="Zhao S."/>
            <person name="Ji Z."/>
            <person name="Zhou Q."/>
            <person name="Hu M."/>
            <person name="Wang Y."/>
            <person name="Chen M."/>
            <person name="Xu Y."/>
            <person name="Jin H."/>
            <person name="Xiao X."/>
            <person name="Hu G."/>
            <person name="Bao F."/>
            <person name="Hu Y."/>
            <person name="Wan P."/>
            <person name="Li L."/>
            <person name="Deng X."/>
            <person name="Kuang T."/>
            <person name="Xiang C."/>
            <person name="Zhu J.K."/>
            <person name="Oliver M.J."/>
            <person name="He Y."/>
        </authorList>
    </citation>
    <scope>NUCLEOTIDE SEQUENCE [LARGE SCALE GENOMIC DNA]</scope>
    <source>
        <strain evidence="9">cv. XS01</strain>
    </source>
</reference>
<feature type="transmembrane region" description="Helical" evidence="7">
    <location>
        <begin position="82"/>
        <end position="106"/>
    </location>
</feature>
<gene>
    <name evidence="8" type="ORF">F511_11805</name>
</gene>
<keyword evidence="4 7" id="KW-1133">Transmembrane helix</keyword>
<dbReference type="OrthoDB" id="8904098at2759"/>
<feature type="transmembrane region" description="Helical" evidence="7">
    <location>
        <begin position="226"/>
        <end position="247"/>
    </location>
</feature>
<feature type="transmembrane region" description="Helical" evidence="7">
    <location>
        <begin position="431"/>
        <end position="454"/>
    </location>
</feature>
<name>A0A2Z7CEU3_9LAMI</name>
<dbReference type="EMBL" id="KQ996417">
    <property type="protein sequence ID" value="KZV45205.1"/>
    <property type="molecule type" value="Genomic_DNA"/>
</dbReference>
<dbReference type="Pfam" id="PF00854">
    <property type="entry name" value="PTR2"/>
    <property type="match status" value="1"/>
</dbReference>